<proteinExistence type="predicted"/>
<organism evidence="1 2">
    <name type="scientific">Halosquirtibacter laminarini</name>
    <dbReference type="NCBI Taxonomy" id="3374600"/>
    <lineage>
        <taxon>Bacteria</taxon>
        <taxon>Pseudomonadati</taxon>
        <taxon>Bacteroidota</taxon>
        <taxon>Bacteroidia</taxon>
        <taxon>Marinilabiliales</taxon>
        <taxon>Prolixibacteraceae</taxon>
        <taxon>Halosquirtibacter</taxon>
    </lineage>
</organism>
<gene>
    <name evidence="1" type="ORF">K4L44_05795</name>
</gene>
<evidence type="ECO:0000313" key="2">
    <source>
        <dbReference type="Proteomes" id="UP000826212"/>
    </source>
</evidence>
<evidence type="ECO:0000313" key="1">
    <source>
        <dbReference type="EMBL" id="QZE15344.1"/>
    </source>
</evidence>
<keyword evidence="2" id="KW-1185">Reference proteome</keyword>
<accession>A0AC61NI12</accession>
<protein>
    <submittedName>
        <fullName evidence="1">Uncharacterized protein</fullName>
    </submittedName>
</protein>
<dbReference type="Proteomes" id="UP000826212">
    <property type="component" value="Chromosome"/>
</dbReference>
<name>A0AC61NI12_9BACT</name>
<sequence>MKFLKRLFMKDNVKNITDTVKKTASKFIKNSATGDKQDARRFNRNGGWLDQNIHELVILIILLCVIFGKAIGIPEETNTKLIEYLGLIIAFLFGRPRR</sequence>
<reference evidence="1" key="1">
    <citation type="submission" date="2021-08" db="EMBL/GenBank/DDBJ databases">
        <title>Novel anaerobic bacterium isolated from sea squirt in East Sea, Republic of Korea.</title>
        <authorList>
            <person name="Nguyen T.H."/>
            <person name="Li Z."/>
            <person name="Lee Y.-J."/>
            <person name="Ko J."/>
            <person name="Kim S.-G."/>
        </authorList>
    </citation>
    <scope>NUCLEOTIDE SEQUENCE</scope>
    <source>
        <strain evidence="1">KCTC 25031</strain>
    </source>
</reference>
<dbReference type="EMBL" id="CP081303">
    <property type="protein sequence ID" value="QZE15344.1"/>
    <property type="molecule type" value="Genomic_DNA"/>
</dbReference>